<evidence type="ECO:0000256" key="1">
    <source>
        <dbReference type="SAM" id="MobiDB-lite"/>
    </source>
</evidence>
<keyword evidence="5" id="KW-1185">Reference proteome</keyword>
<evidence type="ECO:0000259" key="3">
    <source>
        <dbReference type="Pfam" id="PF08044"/>
    </source>
</evidence>
<dbReference type="PANTHER" id="PTHR40763">
    <property type="entry name" value="MEMBRANE PROTEIN-RELATED"/>
    <property type="match status" value="1"/>
</dbReference>
<feature type="region of interest" description="Disordered" evidence="1">
    <location>
        <begin position="60"/>
        <end position="84"/>
    </location>
</feature>
<dbReference type="PANTHER" id="PTHR40763:SF4">
    <property type="entry name" value="DUF1707 DOMAIN-CONTAINING PROTEIN"/>
    <property type="match status" value="1"/>
</dbReference>
<accession>A0A2P8D6T8</accession>
<evidence type="ECO:0000313" key="5">
    <source>
        <dbReference type="Proteomes" id="UP000240542"/>
    </source>
</evidence>
<keyword evidence="2" id="KW-0472">Membrane</keyword>
<feature type="transmembrane region" description="Helical" evidence="2">
    <location>
        <begin position="98"/>
        <end position="120"/>
    </location>
</feature>
<dbReference type="OrthoDB" id="3748531at2"/>
<gene>
    <name evidence="4" type="ORF">CLV63_117108</name>
</gene>
<sequence>MSEISPELRASDSDRDRVAKLLQDHFADGRLENDEFSERLEGAYQARTRGELEALTEDLPERDLAALPKETPQRPAQRPAHGTSAAGVARDPALIIPWVLWGGVNTLCFSIWLILLLTGASSGYPWFLWVLGPWGIVMAFITIGVVATRRSDVDW</sequence>
<dbReference type="RefSeq" id="WP_106585181.1">
    <property type="nucleotide sequence ID" value="NZ_PYGA01000017.1"/>
</dbReference>
<dbReference type="Proteomes" id="UP000240542">
    <property type="component" value="Unassembled WGS sequence"/>
</dbReference>
<organism evidence="4 5">
    <name type="scientific">Murinocardiopsis flavida</name>
    <dbReference type="NCBI Taxonomy" id="645275"/>
    <lineage>
        <taxon>Bacteria</taxon>
        <taxon>Bacillati</taxon>
        <taxon>Actinomycetota</taxon>
        <taxon>Actinomycetes</taxon>
        <taxon>Streptosporangiales</taxon>
        <taxon>Nocardiopsidaceae</taxon>
        <taxon>Murinocardiopsis</taxon>
    </lineage>
</organism>
<feature type="transmembrane region" description="Helical" evidence="2">
    <location>
        <begin position="126"/>
        <end position="147"/>
    </location>
</feature>
<dbReference type="Pfam" id="PF08044">
    <property type="entry name" value="DUF1707"/>
    <property type="match status" value="1"/>
</dbReference>
<evidence type="ECO:0000313" key="4">
    <source>
        <dbReference type="EMBL" id="PSK92899.1"/>
    </source>
</evidence>
<reference evidence="4 5" key="1">
    <citation type="submission" date="2018-03" db="EMBL/GenBank/DDBJ databases">
        <title>Genomic Encyclopedia of Archaeal and Bacterial Type Strains, Phase II (KMG-II): from individual species to whole genera.</title>
        <authorList>
            <person name="Goeker M."/>
        </authorList>
    </citation>
    <scope>NUCLEOTIDE SEQUENCE [LARGE SCALE GENOMIC DNA]</scope>
    <source>
        <strain evidence="4 5">DSM 45312</strain>
    </source>
</reference>
<keyword evidence="2" id="KW-0812">Transmembrane</keyword>
<comment type="caution">
    <text evidence="4">The sequence shown here is derived from an EMBL/GenBank/DDBJ whole genome shotgun (WGS) entry which is preliminary data.</text>
</comment>
<dbReference type="InterPro" id="IPR012551">
    <property type="entry name" value="DUF1707_SHOCT-like"/>
</dbReference>
<proteinExistence type="predicted"/>
<evidence type="ECO:0000256" key="2">
    <source>
        <dbReference type="SAM" id="Phobius"/>
    </source>
</evidence>
<dbReference type="AlphaFoldDB" id="A0A2P8D6T8"/>
<protein>
    <submittedName>
        <fullName evidence="4">Uncharacterized protein DUF1707</fullName>
    </submittedName>
</protein>
<name>A0A2P8D6T8_9ACTN</name>
<keyword evidence="2" id="KW-1133">Transmembrane helix</keyword>
<feature type="domain" description="DUF1707" evidence="3">
    <location>
        <begin position="8"/>
        <end position="60"/>
    </location>
</feature>
<dbReference type="EMBL" id="PYGA01000017">
    <property type="protein sequence ID" value="PSK92899.1"/>
    <property type="molecule type" value="Genomic_DNA"/>
</dbReference>